<organism evidence="1 2">
    <name type="scientific">Furfurilactobacillus rossiae DSM 15814</name>
    <dbReference type="NCBI Taxonomy" id="1114972"/>
    <lineage>
        <taxon>Bacteria</taxon>
        <taxon>Bacillati</taxon>
        <taxon>Bacillota</taxon>
        <taxon>Bacilli</taxon>
        <taxon>Lactobacillales</taxon>
        <taxon>Lactobacillaceae</taxon>
        <taxon>Furfurilactobacillus</taxon>
    </lineage>
</organism>
<dbReference type="Gene3D" id="1.25.40.290">
    <property type="entry name" value="ARM repeat domains"/>
    <property type="match status" value="1"/>
</dbReference>
<protein>
    <submittedName>
        <fullName evidence="1">DNA alkylation repair enzyme</fullName>
    </submittedName>
</protein>
<name>A0A0R1RR63_9LACO</name>
<dbReference type="InterPro" id="IPR016024">
    <property type="entry name" value="ARM-type_fold"/>
</dbReference>
<dbReference type="Pfam" id="PF08713">
    <property type="entry name" value="DNA_alkylation"/>
    <property type="match status" value="1"/>
</dbReference>
<proteinExistence type="predicted"/>
<dbReference type="OrthoDB" id="9797162at2"/>
<dbReference type="STRING" id="1114972.FD35_GL002383"/>
<reference evidence="1 2" key="1">
    <citation type="journal article" date="2015" name="Genome Announc.">
        <title>Expanding the biotechnology potential of lactobacilli through comparative genomics of 213 strains and associated genera.</title>
        <authorList>
            <person name="Sun Z."/>
            <person name="Harris H.M."/>
            <person name="McCann A."/>
            <person name="Guo C."/>
            <person name="Argimon S."/>
            <person name="Zhang W."/>
            <person name="Yang X."/>
            <person name="Jeffery I.B."/>
            <person name="Cooney J.C."/>
            <person name="Kagawa T.F."/>
            <person name="Liu W."/>
            <person name="Song Y."/>
            <person name="Salvetti E."/>
            <person name="Wrobel A."/>
            <person name="Rasinkangas P."/>
            <person name="Parkhill J."/>
            <person name="Rea M.C."/>
            <person name="O'Sullivan O."/>
            <person name="Ritari J."/>
            <person name="Douillard F.P."/>
            <person name="Paul Ross R."/>
            <person name="Yang R."/>
            <person name="Briner A.E."/>
            <person name="Felis G.E."/>
            <person name="de Vos W.M."/>
            <person name="Barrangou R."/>
            <person name="Klaenhammer T.R."/>
            <person name="Caufield P.W."/>
            <person name="Cui Y."/>
            <person name="Zhang H."/>
            <person name="O'Toole P.W."/>
        </authorList>
    </citation>
    <scope>NUCLEOTIDE SEQUENCE [LARGE SCALE GENOMIC DNA]</scope>
    <source>
        <strain evidence="1 2">DSM 15814</strain>
    </source>
</reference>
<evidence type="ECO:0000313" key="2">
    <source>
        <dbReference type="Proteomes" id="UP000051999"/>
    </source>
</evidence>
<accession>A0A0R1RR63</accession>
<evidence type="ECO:0000313" key="1">
    <source>
        <dbReference type="EMBL" id="KRL55851.1"/>
    </source>
</evidence>
<keyword evidence="2" id="KW-1185">Reference proteome</keyword>
<dbReference type="EMBL" id="AZFF01000006">
    <property type="protein sequence ID" value="KRL55851.1"/>
    <property type="molecule type" value="Genomic_DNA"/>
</dbReference>
<sequence length="364" mass="41207">MADALKDVYSTPFLTQLGTAITQHYSTFDVPTFIRDTVDEQWPALKLMERRDQITRALHHQLPSDFTEAAGILCDISTTITGFAALCLPNYVALYGRNDWQTSMSTLGVLTETSSAEFAIRPFLVDSPEQTIQQMVTWSQSQNEDQRRLASEGIRPRLPWGIRLKQFVEDPTPIFPILENLVHDQSAYVQKSVANNLNDISKDHPQLVIDFCKTHWHDSQTTDWIINRALRTLFKAGNPDVLALLGYSQRDASLLTTVSLTTSSPTVSLNQNSDFTYQITNSTKNDSPLYLGYRVHYVKKNQQTSAKDFFIKRVNLKSQQAINGHFSIKWKQLTTRTLYAGVHHIELLVNTVPVADTNVDLTIS</sequence>
<dbReference type="SUPFAM" id="SSF48371">
    <property type="entry name" value="ARM repeat"/>
    <property type="match status" value="1"/>
</dbReference>
<gene>
    <name evidence="1" type="ORF">FD35_GL002383</name>
</gene>
<comment type="caution">
    <text evidence="1">The sequence shown here is derived from an EMBL/GenBank/DDBJ whole genome shotgun (WGS) entry which is preliminary data.</text>
</comment>
<dbReference type="Proteomes" id="UP000051999">
    <property type="component" value="Unassembled WGS sequence"/>
</dbReference>
<dbReference type="eggNOG" id="COG4335">
    <property type="taxonomic scope" value="Bacteria"/>
</dbReference>
<dbReference type="AlphaFoldDB" id="A0A0R1RR63"/>
<dbReference type="RefSeq" id="WP_017261349.1">
    <property type="nucleotide sequence ID" value="NZ_AUAW01000008.1"/>
</dbReference>
<dbReference type="InterPro" id="IPR014825">
    <property type="entry name" value="DNA_alkylation"/>
</dbReference>
<dbReference type="PATRIC" id="fig|1114972.6.peg.2446"/>